<name>A0A0A9HTU7_ARUDO</name>
<evidence type="ECO:0000313" key="1">
    <source>
        <dbReference type="EMBL" id="JAE39259.1"/>
    </source>
</evidence>
<protein>
    <submittedName>
        <fullName evidence="1">Pco148683</fullName>
    </submittedName>
</protein>
<accession>A0A0A9HTU7</accession>
<dbReference type="EMBL" id="GBRH01158637">
    <property type="protein sequence ID" value="JAE39259.1"/>
    <property type="molecule type" value="Transcribed_RNA"/>
</dbReference>
<reference evidence="1" key="1">
    <citation type="submission" date="2014-09" db="EMBL/GenBank/DDBJ databases">
        <authorList>
            <person name="Magalhaes I.L.F."/>
            <person name="Oliveira U."/>
            <person name="Santos F.R."/>
            <person name="Vidigal T.H.D.A."/>
            <person name="Brescovit A.D."/>
            <person name="Santos A.J."/>
        </authorList>
    </citation>
    <scope>NUCLEOTIDE SEQUENCE</scope>
    <source>
        <tissue evidence="1">Shoot tissue taken approximately 20 cm above the soil surface</tissue>
    </source>
</reference>
<organism evidence="1">
    <name type="scientific">Arundo donax</name>
    <name type="common">Giant reed</name>
    <name type="synonym">Donax arundinaceus</name>
    <dbReference type="NCBI Taxonomy" id="35708"/>
    <lineage>
        <taxon>Eukaryota</taxon>
        <taxon>Viridiplantae</taxon>
        <taxon>Streptophyta</taxon>
        <taxon>Embryophyta</taxon>
        <taxon>Tracheophyta</taxon>
        <taxon>Spermatophyta</taxon>
        <taxon>Magnoliopsida</taxon>
        <taxon>Liliopsida</taxon>
        <taxon>Poales</taxon>
        <taxon>Poaceae</taxon>
        <taxon>PACMAD clade</taxon>
        <taxon>Arundinoideae</taxon>
        <taxon>Arundineae</taxon>
        <taxon>Arundo</taxon>
    </lineage>
</organism>
<reference evidence="1" key="2">
    <citation type="journal article" date="2015" name="Data Brief">
        <title>Shoot transcriptome of the giant reed, Arundo donax.</title>
        <authorList>
            <person name="Barrero R.A."/>
            <person name="Guerrero F.D."/>
            <person name="Moolhuijzen P."/>
            <person name="Goolsby J.A."/>
            <person name="Tidwell J."/>
            <person name="Bellgard S.E."/>
            <person name="Bellgard M.I."/>
        </authorList>
    </citation>
    <scope>NUCLEOTIDE SEQUENCE</scope>
    <source>
        <tissue evidence="1">Shoot tissue taken approximately 20 cm above the soil surface</tissue>
    </source>
</reference>
<proteinExistence type="predicted"/>
<sequence length="63" mass="6843">MKPLSSLWKFVTLATRSSYCPSSRSGVQTVLLDRSSGGISTSFAGAKRVEYPLKQKAGKFCNI</sequence>
<dbReference type="AlphaFoldDB" id="A0A0A9HTU7"/>